<reference evidence="2 3" key="1">
    <citation type="submission" date="2024-04" db="EMBL/GenBank/DDBJ databases">
        <authorList>
            <person name="Fracassetti M."/>
        </authorList>
    </citation>
    <scope>NUCLEOTIDE SEQUENCE [LARGE SCALE GENOMIC DNA]</scope>
</reference>
<accession>A0AAV2F8M7</accession>
<evidence type="ECO:0000313" key="2">
    <source>
        <dbReference type="EMBL" id="CAL1394606.1"/>
    </source>
</evidence>
<keyword evidence="3" id="KW-1185">Reference proteome</keyword>
<name>A0AAV2F8M7_9ROSI</name>
<dbReference type="Proteomes" id="UP001497516">
    <property type="component" value="Chromosome 6"/>
</dbReference>
<feature type="region of interest" description="Disordered" evidence="1">
    <location>
        <begin position="87"/>
        <end position="113"/>
    </location>
</feature>
<evidence type="ECO:0000313" key="3">
    <source>
        <dbReference type="Proteomes" id="UP001497516"/>
    </source>
</evidence>
<sequence length="126" mass="14156">MSTFLLRHSSLYDDARGGHAFPSPPSFLSHYAAKEKSLYKIHHHDHEQGSSLYGYALLGFLETAPPSSHVGSVNVSYHQPLEKCQPQRYVDGDEYEKGGHAHEPPHHDPIGSQHQFCYSMSHKSLC</sequence>
<feature type="compositionally biased region" description="Basic and acidic residues" evidence="1">
    <location>
        <begin position="95"/>
        <end position="109"/>
    </location>
</feature>
<gene>
    <name evidence="2" type="ORF">LTRI10_LOCUS35098</name>
</gene>
<evidence type="ECO:0000256" key="1">
    <source>
        <dbReference type="SAM" id="MobiDB-lite"/>
    </source>
</evidence>
<dbReference type="AlphaFoldDB" id="A0AAV2F8M7"/>
<organism evidence="2 3">
    <name type="scientific">Linum trigynum</name>
    <dbReference type="NCBI Taxonomy" id="586398"/>
    <lineage>
        <taxon>Eukaryota</taxon>
        <taxon>Viridiplantae</taxon>
        <taxon>Streptophyta</taxon>
        <taxon>Embryophyta</taxon>
        <taxon>Tracheophyta</taxon>
        <taxon>Spermatophyta</taxon>
        <taxon>Magnoliopsida</taxon>
        <taxon>eudicotyledons</taxon>
        <taxon>Gunneridae</taxon>
        <taxon>Pentapetalae</taxon>
        <taxon>rosids</taxon>
        <taxon>fabids</taxon>
        <taxon>Malpighiales</taxon>
        <taxon>Linaceae</taxon>
        <taxon>Linum</taxon>
    </lineage>
</organism>
<proteinExistence type="predicted"/>
<dbReference type="EMBL" id="OZ034819">
    <property type="protein sequence ID" value="CAL1394606.1"/>
    <property type="molecule type" value="Genomic_DNA"/>
</dbReference>
<protein>
    <submittedName>
        <fullName evidence="2">Uncharacterized protein</fullName>
    </submittedName>
</protein>